<name>A0A382KBH4_9ZZZZ</name>
<proteinExistence type="predicted"/>
<sequence length="54" mass="5853">MLGVGIWLSGLPVSQAVALWAAVAVKVVIGKRKLTRVEKKNLALALVGKWTRKQ</sequence>
<feature type="transmembrane region" description="Helical" evidence="1">
    <location>
        <begin position="6"/>
        <end position="29"/>
    </location>
</feature>
<reference evidence="2" key="1">
    <citation type="submission" date="2018-05" db="EMBL/GenBank/DDBJ databases">
        <authorList>
            <person name="Lanie J.A."/>
            <person name="Ng W.-L."/>
            <person name="Kazmierczak K.M."/>
            <person name="Andrzejewski T.M."/>
            <person name="Davidsen T.M."/>
            <person name="Wayne K.J."/>
            <person name="Tettelin H."/>
            <person name="Glass J.I."/>
            <person name="Rusch D."/>
            <person name="Podicherti R."/>
            <person name="Tsui H.-C.T."/>
            <person name="Winkler M.E."/>
        </authorList>
    </citation>
    <scope>NUCLEOTIDE SEQUENCE</scope>
</reference>
<keyword evidence="1" id="KW-0472">Membrane</keyword>
<dbReference type="EMBL" id="UINC01078725">
    <property type="protein sequence ID" value="SVC20081.1"/>
    <property type="molecule type" value="Genomic_DNA"/>
</dbReference>
<organism evidence="2">
    <name type="scientific">marine metagenome</name>
    <dbReference type="NCBI Taxonomy" id="408172"/>
    <lineage>
        <taxon>unclassified sequences</taxon>
        <taxon>metagenomes</taxon>
        <taxon>ecological metagenomes</taxon>
    </lineage>
</organism>
<keyword evidence="1" id="KW-1133">Transmembrane helix</keyword>
<accession>A0A382KBH4</accession>
<gene>
    <name evidence="2" type="ORF">METZ01_LOCUS272935</name>
</gene>
<protein>
    <submittedName>
        <fullName evidence="2">Uncharacterized protein</fullName>
    </submittedName>
</protein>
<evidence type="ECO:0000256" key="1">
    <source>
        <dbReference type="SAM" id="Phobius"/>
    </source>
</evidence>
<dbReference type="AlphaFoldDB" id="A0A382KBH4"/>
<evidence type="ECO:0000313" key="2">
    <source>
        <dbReference type="EMBL" id="SVC20081.1"/>
    </source>
</evidence>
<keyword evidence="1" id="KW-0812">Transmembrane</keyword>